<feature type="compositionally biased region" description="Basic and acidic residues" evidence="8">
    <location>
        <begin position="79"/>
        <end position="88"/>
    </location>
</feature>
<comment type="function">
    <text evidence="7">Plant lipoxygenase may be involved in a number of diverse aspects of plant physiology including growth and development, pest resistance, and senescence or responses to wounding.</text>
</comment>
<dbReference type="InterPro" id="IPR020834">
    <property type="entry name" value="LipOase_CS"/>
</dbReference>
<dbReference type="GO" id="GO:0031408">
    <property type="term" value="P:oxylipin biosynthetic process"/>
    <property type="evidence" value="ECO:0007669"/>
    <property type="project" value="UniProtKB-UniRule"/>
</dbReference>
<dbReference type="Gene3D" id="2.60.60.20">
    <property type="entry name" value="PLAT/LH2 domain"/>
    <property type="match status" value="1"/>
</dbReference>
<dbReference type="InterPro" id="IPR013819">
    <property type="entry name" value="LipOase_C"/>
</dbReference>
<gene>
    <name evidence="10" type="primary">PLEST003342</name>
    <name evidence="10" type="ORF">PLESTB_000637500</name>
</gene>
<keyword evidence="2 6" id="KW-0479">Metal-binding</keyword>
<dbReference type="InterPro" id="IPR036226">
    <property type="entry name" value="LipOase_C_sf"/>
</dbReference>
<dbReference type="InterPro" id="IPR020833">
    <property type="entry name" value="LipOase_Fe_BS"/>
</dbReference>
<dbReference type="AlphaFoldDB" id="A0A9W6BJ17"/>
<dbReference type="PRINTS" id="PR00087">
    <property type="entry name" value="LIPOXYGENASE"/>
</dbReference>
<organism evidence="10 11">
    <name type="scientific">Pleodorina starrii</name>
    <dbReference type="NCBI Taxonomy" id="330485"/>
    <lineage>
        <taxon>Eukaryota</taxon>
        <taxon>Viridiplantae</taxon>
        <taxon>Chlorophyta</taxon>
        <taxon>core chlorophytes</taxon>
        <taxon>Chlorophyceae</taxon>
        <taxon>CS clade</taxon>
        <taxon>Chlamydomonadales</taxon>
        <taxon>Volvocaceae</taxon>
        <taxon>Pleodorina</taxon>
    </lineage>
</organism>
<keyword evidence="4 6" id="KW-0560">Oxidoreductase</keyword>
<sequence length="1062" mass="116332">MASVSGTGFSRIGDRVAQRANQQSACPVIGAPFRKSAAALLQNLGGPIQNRRAQQTQRSEPSWCLNAIATPTESPQDAEGPRKARRPAEGSADVLWQCTVRSNAPLLGDTGARLSMVVVDTHSEMRSDAFRLDSWKPPKEVLLSDGTLAWEREGAIALPAAIKDPGAVLVRKMPDESGAAAQDYISSFQLVSASAVHTVPVESWVSSDHGWRVFFCGEAFLPKNTPPALRDERRSELTVLQGTPQTRLEERKGADRIYWYQVYNDLSSGQTGKLVRPTLGGTKELPYPRRLATNRGNEPDGREKPPAKGESIWLQLDDRFSFNKNVDFNGGTLQSGLAAALGTIAELAGHKDRSIISLVPSLVVGAARELLGSLIPGSATKPLDNYEDFTDVLDMFKKASGPAFQSLLPTNLYPDASPSSSSGATRGLGSLVEKALSPFKKADGAWDFQLPEGVAAKIDASTADQRVGPVYDSATGAPVTRSFYNFDSKPSTSRTEERLGGKLWGAVKATTTSINSLLFFNPPRVLEGRPDAWYTDEEYGRQAVAGFNPCTITALKEMPERIGSAIRAEHVNADLQGSTLEQLVDAAKKGAKPRLFMIDHWDMSAFWAEAEAGQSKDGKKGSVEHIGRAIFYLRHDDDGNDTGLIPVAIELAHANTHKENPSLPRTAGIVYSRAGLSKDPATLVVWRLAKMIFKSVDSFFHQLVSHWLRTHCVLEPFYIAMRRNISVMHPVHKLMAPHFRYTMNINSNARSSLVNAGGIIEKSFTPGPYAMRLSSVVYGKHWNFATEALPEDLKARGMVDPATGKPWLDYPYATDGLDVWSGLSSYFDKYLRLYYSSDKDVLDDTELQAWWAEVKTESHPDLLRFGLRQSEEQLWGFKGPIDKVSRLVTVLTTIAWLASGHHAAVNFGQYDFTSFILNVSSLVRKPMPAPGDAAYKELTGAKSREKQESIIMTYLADPLTAVQLMATVKLLSAHARGEHTLDEDNELLVDPAAREANEEFIAAMKRLEQTFEMRNADAANWARFGLASLANRDKAGPMPYTLLMPGSGAGVTMRGVPYSVSI</sequence>
<feature type="compositionally biased region" description="Basic and acidic residues" evidence="8">
    <location>
        <begin position="297"/>
        <end position="307"/>
    </location>
</feature>
<keyword evidence="7" id="KW-0275">Fatty acid biosynthesis</keyword>
<evidence type="ECO:0000256" key="4">
    <source>
        <dbReference type="ARBA" id="ARBA00023002"/>
    </source>
</evidence>
<comment type="cofactor">
    <cofactor evidence="1 6">
        <name>Fe cation</name>
        <dbReference type="ChEBI" id="CHEBI:24875"/>
    </cofactor>
</comment>
<dbReference type="Gene3D" id="4.10.375.10">
    <property type="entry name" value="Lipoxygenase-1, Domain 2"/>
    <property type="match status" value="1"/>
</dbReference>
<evidence type="ECO:0000256" key="6">
    <source>
        <dbReference type="RuleBase" id="RU003974"/>
    </source>
</evidence>
<dbReference type="GO" id="GO:0046872">
    <property type="term" value="F:metal ion binding"/>
    <property type="evidence" value="ECO:0007669"/>
    <property type="project" value="UniProtKB-UniRule"/>
</dbReference>
<dbReference type="PROSITE" id="PS51393">
    <property type="entry name" value="LIPOXYGENASE_3"/>
    <property type="match status" value="1"/>
</dbReference>
<evidence type="ECO:0000313" key="10">
    <source>
        <dbReference type="EMBL" id="GLC52507.1"/>
    </source>
</evidence>
<evidence type="ECO:0000256" key="7">
    <source>
        <dbReference type="RuleBase" id="RU003975"/>
    </source>
</evidence>
<keyword evidence="11" id="KW-1185">Reference proteome</keyword>
<dbReference type="PROSITE" id="PS00081">
    <property type="entry name" value="LIPOXYGENASE_2"/>
    <property type="match status" value="1"/>
</dbReference>
<dbReference type="EC" id="1.13.11.-" evidence="7"/>
<reference evidence="10 11" key="1">
    <citation type="journal article" date="2023" name="Commun. Biol.">
        <title>Reorganization of the ancestral sex-determining regions during the evolution of trioecy in Pleodorina starrii.</title>
        <authorList>
            <person name="Takahashi K."/>
            <person name="Suzuki S."/>
            <person name="Kawai-Toyooka H."/>
            <person name="Yamamoto K."/>
            <person name="Hamaji T."/>
            <person name="Ootsuki R."/>
            <person name="Yamaguchi H."/>
            <person name="Kawachi M."/>
            <person name="Higashiyama T."/>
            <person name="Nozaki H."/>
        </authorList>
    </citation>
    <scope>NUCLEOTIDE SEQUENCE [LARGE SCALE GENOMIC DNA]</scope>
    <source>
        <strain evidence="10 11">NIES-4479</strain>
    </source>
</reference>
<dbReference type="Pfam" id="PF00305">
    <property type="entry name" value="Lipoxygenase"/>
    <property type="match status" value="2"/>
</dbReference>
<dbReference type="SUPFAM" id="SSF48484">
    <property type="entry name" value="Lipoxigenase"/>
    <property type="match status" value="2"/>
</dbReference>
<comment type="caution">
    <text evidence="10">The sequence shown here is derived from an EMBL/GenBank/DDBJ whole genome shotgun (WGS) entry which is preliminary data.</text>
</comment>
<feature type="region of interest" description="Disordered" evidence="8">
    <location>
        <begin position="273"/>
        <end position="309"/>
    </location>
</feature>
<dbReference type="GO" id="GO:0006633">
    <property type="term" value="P:fatty acid biosynthetic process"/>
    <property type="evidence" value="ECO:0007669"/>
    <property type="project" value="UniProtKB-KW"/>
</dbReference>
<feature type="domain" description="Lipoxygenase" evidence="9">
    <location>
        <begin position="219"/>
        <end position="1062"/>
    </location>
</feature>
<accession>A0A9W6BJ17</accession>
<proteinExistence type="inferred from homology"/>
<keyword evidence="7" id="KW-0443">Lipid metabolism</keyword>
<dbReference type="InterPro" id="IPR000907">
    <property type="entry name" value="LipOase"/>
</dbReference>
<dbReference type="EMBL" id="BRXU01000006">
    <property type="protein sequence ID" value="GLC52507.1"/>
    <property type="molecule type" value="Genomic_DNA"/>
</dbReference>
<keyword evidence="7" id="KW-0276">Fatty acid metabolism</keyword>
<name>A0A9W6BJ17_9CHLO</name>
<keyword evidence="7" id="KW-0925">Oxylipin biosynthesis</keyword>
<dbReference type="Gene3D" id="3.10.450.60">
    <property type="match status" value="1"/>
</dbReference>
<keyword evidence="7" id="KW-0444">Lipid biosynthesis</keyword>
<evidence type="ECO:0000256" key="8">
    <source>
        <dbReference type="SAM" id="MobiDB-lite"/>
    </source>
</evidence>
<protein>
    <recommendedName>
        <fullName evidence="7">Lipoxygenase</fullName>
        <ecNumber evidence="7">1.13.11.-</ecNumber>
    </recommendedName>
</protein>
<dbReference type="PRINTS" id="PR00468">
    <property type="entry name" value="PLTLPOXGNASE"/>
</dbReference>
<dbReference type="InterPro" id="IPR001246">
    <property type="entry name" value="LipOase_plant"/>
</dbReference>
<dbReference type="GO" id="GO:0016702">
    <property type="term" value="F:oxidoreductase activity, acting on single donors with incorporation of molecular oxygen, incorporation of two atoms of oxygen"/>
    <property type="evidence" value="ECO:0007669"/>
    <property type="project" value="InterPro"/>
</dbReference>
<evidence type="ECO:0000256" key="1">
    <source>
        <dbReference type="ARBA" id="ARBA00001962"/>
    </source>
</evidence>
<dbReference type="GO" id="GO:0034440">
    <property type="term" value="P:lipid oxidation"/>
    <property type="evidence" value="ECO:0007669"/>
    <property type="project" value="InterPro"/>
</dbReference>
<comment type="pathway">
    <text evidence="7">Lipid metabolism; oxylipin biosynthesis.</text>
</comment>
<keyword evidence="5 6" id="KW-0408">Iron</keyword>
<evidence type="ECO:0000256" key="2">
    <source>
        <dbReference type="ARBA" id="ARBA00022723"/>
    </source>
</evidence>
<comment type="similarity">
    <text evidence="6">Belongs to the lipoxygenase family.</text>
</comment>
<feature type="region of interest" description="Disordered" evidence="8">
    <location>
        <begin position="69"/>
        <end position="90"/>
    </location>
</feature>
<dbReference type="Proteomes" id="UP001165080">
    <property type="component" value="Unassembled WGS sequence"/>
</dbReference>
<dbReference type="OrthoDB" id="407298at2759"/>
<keyword evidence="3 6" id="KW-0223">Dioxygenase</keyword>
<evidence type="ECO:0000259" key="9">
    <source>
        <dbReference type="PROSITE" id="PS51393"/>
    </source>
</evidence>
<dbReference type="Gene3D" id="1.20.245.10">
    <property type="entry name" value="Lipoxygenase-1, Domain 5"/>
    <property type="match status" value="1"/>
</dbReference>
<dbReference type="PROSITE" id="PS00711">
    <property type="entry name" value="LIPOXYGENASE_1"/>
    <property type="match status" value="1"/>
</dbReference>
<evidence type="ECO:0000256" key="5">
    <source>
        <dbReference type="ARBA" id="ARBA00023004"/>
    </source>
</evidence>
<evidence type="ECO:0000256" key="3">
    <source>
        <dbReference type="ARBA" id="ARBA00022964"/>
    </source>
</evidence>
<evidence type="ECO:0000313" key="11">
    <source>
        <dbReference type="Proteomes" id="UP001165080"/>
    </source>
</evidence>
<dbReference type="PANTHER" id="PTHR11771">
    <property type="entry name" value="LIPOXYGENASE"/>
    <property type="match status" value="1"/>
</dbReference>